<evidence type="ECO:0000313" key="2">
    <source>
        <dbReference type="EMBL" id="MDR7331708.1"/>
    </source>
</evidence>
<feature type="transmembrane region" description="Helical" evidence="1">
    <location>
        <begin position="48"/>
        <end position="72"/>
    </location>
</feature>
<comment type="caution">
    <text evidence="2">The sequence shown here is derived from an EMBL/GenBank/DDBJ whole genome shotgun (WGS) entry which is preliminary data.</text>
</comment>
<gene>
    <name evidence="2" type="ORF">J2X21_000820</name>
</gene>
<keyword evidence="1" id="KW-0472">Membrane</keyword>
<accession>A0ABU2A510</accession>
<name>A0ABU2A510_9BURK</name>
<feature type="transmembrane region" description="Helical" evidence="1">
    <location>
        <begin position="174"/>
        <end position="195"/>
    </location>
</feature>
<dbReference type="RefSeq" id="WP_310325203.1">
    <property type="nucleotide sequence ID" value="NZ_JAVDXV010000001.1"/>
</dbReference>
<feature type="transmembrane region" description="Helical" evidence="1">
    <location>
        <begin position="93"/>
        <end position="111"/>
    </location>
</feature>
<keyword evidence="1" id="KW-1133">Transmembrane helix</keyword>
<dbReference type="EMBL" id="JAVDXV010000001">
    <property type="protein sequence ID" value="MDR7331708.1"/>
    <property type="molecule type" value="Genomic_DNA"/>
</dbReference>
<proteinExistence type="predicted"/>
<reference evidence="2 3" key="1">
    <citation type="submission" date="2023-07" db="EMBL/GenBank/DDBJ databases">
        <title>Sorghum-associated microbial communities from plants grown in Nebraska, USA.</title>
        <authorList>
            <person name="Schachtman D."/>
        </authorList>
    </citation>
    <scope>NUCLEOTIDE SEQUENCE [LARGE SCALE GENOMIC DNA]</scope>
    <source>
        <strain evidence="2 3">BE316</strain>
    </source>
</reference>
<feature type="transmembrane region" description="Helical" evidence="1">
    <location>
        <begin position="21"/>
        <end position="42"/>
    </location>
</feature>
<organism evidence="2 3">
    <name type="scientific">Roseateles asaccharophilus</name>
    <dbReference type="NCBI Taxonomy" id="582607"/>
    <lineage>
        <taxon>Bacteria</taxon>
        <taxon>Pseudomonadati</taxon>
        <taxon>Pseudomonadota</taxon>
        <taxon>Betaproteobacteria</taxon>
        <taxon>Burkholderiales</taxon>
        <taxon>Sphaerotilaceae</taxon>
        <taxon>Roseateles</taxon>
    </lineage>
</organism>
<keyword evidence="1" id="KW-0812">Transmembrane</keyword>
<dbReference type="Proteomes" id="UP001180825">
    <property type="component" value="Unassembled WGS sequence"/>
</dbReference>
<keyword evidence="3" id="KW-1185">Reference proteome</keyword>
<protein>
    <submittedName>
        <fullName evidence="2">Uncharacterized protein</fullName>
    </submittedName>
</protein>
<evidence type="ECO:0000256" key="1">
    <source>
        <dbReference type="SAM" id="Phobius"/>
    </source>
</evidence>
<sequence length="239" mass="24897">MFTRRRTAAFASKPSSEWYSLIVVAVLVVLPSVALMLGLKVLAGQPSVGLPLLAIFGIVILLGALAVMSALFSRLGLANCSEALGLPPGSIRAAIALSLIVLFALIAVMLYQSLNGGSTLTVSAAEKDRFLADPLIHVSAVTPMACEPGQAADCKDFRYVLHLETPPSSAAIDIAKQLLTLIGTLMTSVVSYYFAAKASESAMKAATEAVTDHAAAETVVRQAALNAPLPDLSSDTSLR</sequence>
<evidence type="ECO:0000313" key="3">
    <source>
        <dbReference type="Proteomes" id="UP001180825"/>
    </source>
</evidence>